<dbReference type="GO" id="GO:0032790">
    <property type="term" value="P:ribosome disassembly"/>
    <property type="evidence" value="ECO:0007669"/>
    <property type="project" value="TreeGrafter"/>
</dbReference>
<evidence type="ECO:0000256" key="3">
    <source>
        <dbReference type="ARBA" id="ARBA00022917"/>
    </source>
</evidence>
<dbReference type="InterPro" id="IPR019814">
    <property type="entry name" value="Translation_initiation_fac_3_N"/>
</dbReference>
<dbReference type="Gene3D" id="3.10.20.80">
    <property type="entry name" value="Translation initiation factor 3 (IF-3), N-terminal domain"/>
    <property type="match status" value="1"/>
</dbReference>
<dbReference type="AlphaFoldDB" id="A0A2H0URI8"/>
<dbReference type="InterPro" id="IPR036787">
    <property type="entry name" value="T_IF-3_N_sf"/>
</dbReference>
<evidence type="ECO:0000256" key="1">
    <source>
        <dbReference type="ARBA" id="ARBA00005439"/>
    </source>
</evidence>
<name>A0A2H0URI8_9BACT</name>
<dbReference type="InterPro" id="IPR036788">
    <property type="entry name" value="T_IF-3_C_sf"/>
</dbReference>
<dbReference type="PANTHER" id="PTHR10938:SF0">
    <property type="entry name" value="TRANSLATION INITIATION FACTOR IF-3, MITOCHONDRIAL"/>
    <property type="match status" value="1"/>
</dbReference>
<evidence type="ECO:0000313" key="8">
    <source>
        <dbReference type="Proteomes" id="UP000231157"/>
    </source>
</evidence>
<accession>A0A2H0URI8</accession>
<dbReference type="Pfam" id="PF00707">
    <property type="entry name" value="IF3_C"/>
    <property type="match status" value="1"/>
</dbReference>
<evidence type="ECO:0000256" key="2">
    <source>
        <dbReference type="ARBA" id="ARBA00022540"/>
    </source>
</evidence>
<evidence type="ECO:0000313" key="7">
    <source>
        <dbReference type="EMBL" id="PIR89007.1"/>
    </source>
</evidence>
<comment type="caution">
    <text evidence="7">The sequence shown here is derived from an EMBL/GenBank/DDBJ whole genome shotgun (WGS) entry which is preliminary data.</text>
</comment>
<dbReference type="GO" id="GO:0003743">
    <property type="term" value="F:translation initiation factor activity"/>
    <property type="evidence" value="ECO:0007669"/>
    <property type="project" value="UniProtKB-UniRule"/>
</dbReference>
<dbReference type="InterPro" id="IPR019815">
    <property type="entry name" value="Translation_initiation_fac_3_C"/>
</dbReference>
<protein>
    <recommendedName>
        <fullName evidence="4">Translation initiation factor IF-3</fullName>
    </recommendedName>
</protein>
<dbReference type="SUPFAM" id="SSF55200">
    <property type="entry name" value="Translation initiation factor IF3, C-terminal domain"/>
    <property type="match status" value="1"/>
</dbReference>
<gene>
    <name evidence="7" type="primary">infC</name>
    <name evidence="7" type="ORF">COU07_03905</name>
</gene>
<keyword evidence="2 7" id="KW-0396">Initiation factor</keyword>
<dbReference type="Gene3D" id="3.30.110.10">
    <property type="entry name" value="Translation initiation factor 3 (IF-3), C-terminal domain"/>
    <property type="match status" value="1"/>
</dbReference>
<dbReference type="Proteomes" id="UP000231157">
    <property type="component" value="Unassembled WGS sequence"/>
</dbReference>
<feature type="domain" description="Translation initiation factor 3 N-terminal" evidence="6">
    <location>
        <begin position="25"/>
        <end position="93"/>
    </location>
</feature>
<feature type="domain" description="Translation initiation factor 3 C-terminal" evidence="5">
    <location>
        <begin position="101"/>
        <end position="184"/>
    </location>
</feature>
<proteinExistence type="inferred from homology"/>
<dbReference type="PANTHER" id="PTHR10938">
    <property type="entry name" value="TRANSLATION INITIATION FACTOR IF-3"/>
    <property type="match status" value="1"/>
</dbReference>
<reference evidence="8" key="1">
    <citation type="submission" date="2017-09" db="EMBL/GenBank/DDBJ databases">
        <title>Depth-based differentiation of microbial function through sediment-hosted aquifers and enrichment of novel symbionts in the deep terrestrial subsurface.</title>
        <authorList>
            <person name="Probst A.J."/>
            <person name="Ladd B."/>
            <person name="Jarett J.K."/>
            <person name="Geller-Mcgrath D.E."/>
            <person name="Sieber C.M.K."/>
            <person name="Emerson J.B."/>
            <person name="Anantharaman K."/>
            <person name="Thomas B.C."/>
            <person name="Malmstrom R."/>
            <person name="Stieglmeier M."/>
            <person name="Klingl A."/>
            <person name="Woyke T."/>
            <person name="Ryan C.M."/>
            <person name="Banfield J.F."/>
        </authorList>
    </citation>
    <scope>NUCLEOTIDE SEQUENCE [LARGE SCALE GENOMIC DNA]</scope>
</reference>
<evidence type="ECO:0000259" key="6">
    <source>
        <dbReference type="Pfam" id="PF05198"/>
    </source>
</evidence>
<sequence>MLPITLARRYQKQKRFYQPRIQPRINERIDSPEVRVLSEKGENLGIMDRDKAIALAKERGLDLIEISASAKPPVAKITSFDKFRYEEEKRQKQNAIKQKTVEAKQVQVSIRSAKNDLELKAKKANEFLEEGRPVTIMMVLRGREKANKDWAKQKLSEFLKMITIEHNILGEPRFGGRGLTIQITKR</sequence>
<dbReference type="Pfam" id="PF05198">
    <property type="entry name" value="IF3_N"/>
    <property type="match status" value="1"/>
</dbReference>
<dbReference type="NCBIfam" id="TIGR00168">
    <property type="entry name" value="infC"/>
    <property type="match status" value="1"/>
</dbReference>
<evidence type="ECO:0000256" key="4">
    <source>
        <dbReference type="NCBIfam" id="TIGR00168"/>
    </source>
</evidence>
<comment type="similarity">
    <text evidence="1">Belongs to the IF-3 family.</text>
</comment>
<dbReference type="SUPFAM" id="SSF54364">
    <property type="entry name" value="Translation initiation factor IF3, N-terminal domain"/>
    <property type="match status" value="1"/>
</dbReference>
<dbReference type="EMBL" id="PFAZ01000009">
    <property type="protein sequence ID" value="PIR89007.1"/>
    <property type="molecule type" value="Genomic_DNA"/>
</dbReference>
<organism evidence="7 8">
    <name type="scientific">Candidatus Harrisonbacteria bacterium CG10_big_fil_rev_8_21_14_0_10_40_38</name>
    <dbReference type="NCBI Taxonomy" id="1974583"/>
    <lineage>
        <taxon>Bacteria</taxon>
        <taxon>Candidatus Harrisoniibacteriota</taxon>
    </lineage>
</organism>
<dbReference type="GO" id="GO:0005737">
    <property type="term" value="C:cytoplasm"/>
    <property type="evidence" value="ECO:0007669"/>
    <property type="project" value="UniProtKB-ARBA"/>
</dbReference>
<dbReference type="GO" id="GO:0043022">
    <property type="term" value="F:ribosome binding"/>
    <property type="evidence" value="ECO:0007669"/>
    <property type="project" value="TreeGrafter"/>
</dbReference>
<evidence type="ECO:0000259" key="5">
    <source>
        <dbReference type="Pfam" id="PF00707"/>
    </source>
</evidence>
<dbReference type="InterPro" id="IPR001288">
    <property type="entry name" value="Translation_initiation_fac_3"/>
</dbReference>
<keyword evidence="3" id="KW-0648">Protein biosynthesis</keyword>